<protein>
    <recommendedName>
        <fullName evidence="3">PLC-like phosphodiesterase</fullName>
    </recommendedName>
</protein>
<dbReference type="GO" id="GO:0008081">
    <property type="term" value="F:phosphoric diester hydrolase activity"/>
    <property type="evidence" value="ECO:0007669"/>
    <property type="project" value="InterPro"/>
</dbReference>
<dbReference type="PANTHER" id="PTHR13593:SF140">
    <property type="entry name" value="PLC-LIKE PHOSPHODIESTERASE"/>
    <property type="match status" value="1"/>
</dbReference>
<dbReference type="Proteomes" id="UP001145021">
    <property type="component" value="Unassembled WGS sequence"/>
</dbReference>
<sequence>MLALSKRAEPCNGHASLCSKRYNEVSYACTHNSYSYPPPNAIEVLNQEHSIQQQLTDGIRAFMLDLVRPELEPNPKTPTEDIEAVHLCHASCILIDKGTLETTLKIFKDFMDKNPHEVITFIIENFSEFSVDQVEPSFKASGIDKYAYIPEFQPNTKKSGYKWPTLKQMIDKDKRLMVFMDDKADVSKVPYILPEWEYVIETPFENISPVKQFPCSQDRPRDGKPRDLLVMNHFAYNRANILGKNIDTPLTASQINKHGYNAAESLQQQVDTCNAVWGSRVPNFITVDYYNVGKDDIFGIVNKINGV</sequence>
<dbReference type="InterPro" id="IPR051057">
    <property type="entry name" value="PI-PLC_domain"/>
</dbReference>
<organism evidence="1 2">
    <name type="scientific">Coemansia asiatica</name>
    <dbReference type="NCBI Taxonomy" id="1052880"/>
    <lineage>
        <taxon>Eukaryota</taxon>
        <taxon>Fungi</taxon>
        <taxon>Fungi incertae sedis</taxon>
        <taxon>Zoopagomycota</taxon>
        <taxon>Kickxellomycotina</taxon>
        <taxon>Kickxellomycetes</taxon>
        <taxon>Kickxellales</taxon>
        <taxon>Kickxellaceae</taxon>
        <taxon>Coemansia</taxon>
    </lineage>
</organism>
<dbReference type="EMBL" id="JANBOH010000212">
    <property type="protein sequence ID" value="KAJ1643870.1"/>
    <property type="molecule type" value="Genomic_DNA"/>
</dbReference>
<dbReference type="Gene3D" id="3.20.20.190">
    <property type="entry name" value="Phosphatidylinositol (PI) phosphodiesterase"/>
    <property type="match status" value="1"/>
</dbReference>
<dbReference type="Pfam" id="PF26146">
    <property type="entry name" value="PI-PLC_X"/>
    <property type="match status" value="1"/>
</dbReference>
<dbReference type="PANTHER" id="PTHR13593">
    <property type="match status" value="1"/>
</dbReference>
<evidence type="ECO:0000313" key="1">
    <source>
        <dbReference type="EMBL" id="KAJ1643870.1"/>
    </source>
</evidence>
<dbReference type="SUPFAM" id="SSF51695">
    <property type="entry name" value="PLC-like phosphodiesterases"/>
    <property type="match status" value="1"/>
</dbReference>
<reference evidence="1" key="1">
    <citation type="submission" date="2022-07" db="EMBL/GenBank/DDBJ databases">
        <title>Phylogenomic reconstructions and comparative analyses of Kickxellomycotina fungi.</title>
        <authorList>
            <person name="Reynolds N.K."/>
            <person name="Stajich J.E."/>
            <person name="Barry K."/>
            <person name="Grigoriev I.V."/>
            <person name="Crous P."/>
            <person name="Smith M.E."/>
        </authorList>
    </citation>
    <scope>NUCLEOTIDE SEQUENCE</scope>
    <source>
        <strain evidence="1">NBRC 105413</strain>
    </source>
</reference>
<gene>
    <name evidence="1" type="ORF">LPJ64_004400</name>
</gene>
<dbReference type="AlphaFoldDB" id="A0A9W7XJ76"/>
<dbReference type="GO" id="GO:0006629">
    <property type="term" value="P:lipid metabolic process"/>
    <property type="evidence" value="ECO:0007669"/>
    <property type="project" value="InterPro"/>
</dbReference>
<evidence type="ECO:0000313" key="2">
    <source>
        <dbReference type="Proteomes" id="UP001145021"/>
    </source>
</evidence>
<evidence type="ECO:0008006" key="3">
    <source>
        <dbReference type="Google" id="ProtNLM"/>
    </source>
</evidence>
<comment type="caution">
    <text evidence="1">The sequence shown here is derived from an EMBL/GenBank/DDBJ whole genome shotgun (WGS) entry which is preliminary data.</text>
</comment>
<dbReference type="InterPro" id="IPR017946">
    <property type="entry name" value="PLC-like_Pdiesterase_TIM-brl"/>
</dbReference>
<name>A0A9W7XJ76_9FUNG</name>
<proteinExistence type="predicted"/>
<accession>A0A9W7XJ76</accession>
<keyword evidence="2" id="KW-1185">Reference proteome</keyword>